<comment type="caution">
    <text evidence="1">The sequence shown here is derived from an EMBL/GenBank/DDBJ whole genome shotgun (WGS) entry which is preliminary data.</text>
</comment>
<dbReference type="PANTHER" id="PTHR34538">
    <property type="entry name" value="EXPRESSED PROTEIN"/>
    <property type="match status" value="1"/>
</dbReference>
<organism evidence="1 2">
    <name type="scientific">Handroanthus impetiginosus</name>
    <dbReference type="NCBI Taxonomy" id="429701"/>
    <lineage>
        <taxon>Eukaryota</taxon>
        <taxon>Viridiplantae</taxon>
        <taxon>Streptophyta</taxon>
        <taxon>Embryophyta</taxon>
        <taxon>Tracheophyta</taxon>
        <taxon>Spermatophyta</taxon>
        <taxon>Magnoliopsida</taxon>
        <taxon>eudicotyledons</taxon>
        <taxon>Gunneridae</taxon>
        <taxon>Pentapetalae</taxon>
        <taxon>asterids</taxon>
        <taxon>lamiids</taxon>
        <taxon>Lamiales</taxon>
        <taxon>Bignoniaceae</taxon>
        <taxon>Crescentiina</taxon>
        <taxon>Tabebuia alliance</taxon>
        <taxon>Handroanthus</taxon>
    </lineage>
</organism>
<evidence type="ECO:0000313" key="1">
    <source>
        <dbReference type="EMBL" id="PIN19747.1"/>
    </source>
</evidence>
<gene>
    <name evidence="1" type="ORF">CDL12_07571</name>
</gene>
<proteinExistence type="predicted"/>
<reference evidence="2" key="1">
    <citation type="journal article" date="2018" name="Gigascience">
        <title>Genome assembly of the Pink Ipe (Handroanthus impetiginosus, Bignoniaceae), a highly valued, ecologically keystone Neotropical timber forest tree.</title>
        <authorList>
            <person name="Silva-Junior O.B."/>
            <person name="Grattapaglia D."/>
            <person name="Novaes E."/>
            <person name="Collevatti R.G."/>
        </authorList>
    </citation>
    <scope>NUCLEOTIDE SEQUENCE [LARGE SCALE GENOMIC DNA]</scope>
    <source>
        <strain evidence="2">cv. UFG-1</strain>
    </source>
</reference>
<evidence type="ECO:0000313" key="2">
    <source>
        <dbReference type="Proteomes" id="UP000231279"/>
    </source>
</evidence>
<accession>A0A2G9HQG2</accession>
<dbReference type="EMBL" id="NKXS01001226">
    <property type="protein sequence ID" value="PIN19747.1"/>
    <property type="molecule type" value="Genomic_DNA"/>
</dbReference>
<dbReference type="Proteomes" id="UP000231279">
    <property type="component" value="Unassembled WGS sequence"/>
</dbReference>
<sequence>MGFVTSFGWLQSQGKKQCRSLLWRIRSAMKRTVKNGSKQKFKFQYDPHSYALNFDDGCLQEMAERGSELQQVKSEDTSEIIIWIYVLWVE</sequence>
<name>A0A2G9HQG2_9LAMI</name>
<dbReference type="STRING" id="429701.A0A2G9HQG2"/>
<dbReference type="OrthoDB" id="1932900at2759"/>
<protein>
    <submittedName>
        <fullName evidence="1">Uncharacterized protein</fullName>
    </submittedName>
</protein>
<dbReference type="AlphaFoldDB" id="A0A2G9HQG2"/>
<dbReference type="PANTHER" id="PTHR34538:SF10">
    <property type="entry name" value="GENOME ASSEMBLY, CHROMOSOME: A06"/>
    <property type="match status" value="1"/>
</dbReference>
<keyword evidence="2" id="KW-1185">Reference proteome</keyword>